<sequence length="83" mass="9417">MESILKSEIFFFISSISVVLITVIFIIVGFYLIKIMKNFSHISETLKNTVDGAASSLEEVGNDLKESTIFKFFFGSKRKKSKK</sequence>
<keyword evidence="1" id="KW-0472">Membrane</keyword>
<name>A0A0G0BSK7_9BACT</name>
<gene>
    <name evidence="2" type="ORF">UR64_C0004G0002</name>
</gene>
<evidence type="ECO:0000256" key="1">
    <source>
        <dbReference type="SAM" id="Phobius"/>
    </source>
</evidence>
<evidence type="ECO:0000313" key="2">
    <source>
        <dbReference type="EMBL" id="KKP66621.1"/>
    </source>
</evidence>
<protein>
    <submittedName>
        <fullName evidence="2">Uncharacterized protein</fullName>
    </submittedName>
</protein>
<dbReference type="Proteomes" id="UP000034952">
    <property type="component" value="Unassembled WGS sequence"/>
</dbReference>
<accession>A0A0G0BSK7</accession>
<dbReference type="AlphaFoldDB" id="A0A0G0BSK7"/>
<feature type="transmembrane region" description="Helical" evidence="1">
    <location>
        <begin position="12"/>
        <end position="33"/>
    </location>
</feature>
<organism evidence="2 3">
    <name type="scientific">Candidatus Nomurabacteria bacterium GW2011_GWE1_35_16</name>
    <dbReference type="NCBI Taxonomy" id="1618761"/>
    <lineage>
        <taxon>Bacteria</taxon>
        <taxon>Candidatus Nomuraibacteriota</taxon>
    </lineage>
</organism>
<proteinExistence type="predicted"/>
<keyword evidence="1" id="KW-1133">Transmembrane helix</keyword>
<dbReference type="EMBL" id="LBPY01000004">
    <property type="protein sequence ID" value="KKP66621.1"/>
    <property type="molecule type" value="Genomic_DNA"/>
</dbReference>
<evidence type="ECO:0000313" key="3">
    <source>
        <dbReference type="Proteomes" id="UP000034952"/>
    </source>
</evidence>
<comment type="caution">
    <text evidence="2">The sequence shown here is derived from an EMBL/GenBank/DDBJ whole genome shotgun (WGS) entry which is preliminary data.</text>
</comment>
<reference evidence="2 3" key="1">
    <citation type="journal article" date="2015" name="Nature">
        <title>rRNA introns, odd ribosomes, and small enigmatic genomes across a large radiation of phyla.</title>
        <authorList>
            <person name="Brown C.T."/>
            <person name="Hug L.A."/>
            <person name="Thomas B.C."/>
            <person name="Sharon I."/>
            <person name="Castelle C.J."/>
            <person name="Singh A."/>
            <person name="Wilkins M.J."/>
            <person name="Williams K.H."/>
            <person name="Banfield J.F."/>
        </authorList>
    </citation>
    <scope>NUCLEOTIDE SEQUENCE [LARGE SCALE GENOMIC DNA]</scope>
</reference>
<keyword evidence="1" id="KW-0812">Transmembrane</keyword>